<dbReference type="EMBL" id="AXZF01000205">
    <property type="protein sequence ID" value="ERT63002.1"/>
    <property type="molecule type" value="Genomic_DNA"/>
</dbReference>
<feature type="transmembrane region" description="Helical" evidence="1">
    <location>
        <begin position="171"/>
        <end position="191"/>
    </location>
</feature>
<keyword evidence="1" id="KW-0472">Membrane</keyword>
<keyword evidence="3" id="KW-1185">Reference proteome</keyword>
<name>U7UU90_9FUSO</name>
<feature type="transmembrane region" description="Helical" evidence="1">
    <location>
        <begin position="312"/>
        <end position="331"/>
    </location>
</feature>
<gene>
    <name evidence="2" type="ORF">HMPREF0202_02989</name>
</gene>
<feature type="transmembrane region" description="Helical" evidence="1">
    <location>
        <begin position="144"/>
        <end position="159"/>
    </location>
</feature>
<reference evidence="2 3" key="1">
    <citation type="submission" date="2013-08" db="EMBL/GenBank/DDBJ databases">
        <authorList>
            <person name="Weinstock G."/>
            <person name="Sodergren E."/>
            <person name="Wylie T."/>
            <person name="Fulton L."/>
            <person name="Fulton R."/>
            <person name="Fronick C."/>
            <person name="O'Laughlin M."/>
            <person name="Godfrey J."/>
            <person name="Miner T."/>
            <person name="Herter B."/>
            <person name="Appelbaum E."/>
            <person name="Cordes M."/>
            <person name="Lek S."/>
            <person name="Wollam A."/>
            <person name="Pepin K.H."/>
            <person name="Palsikar V.B."/>
            <person name="Mitreva M."/>
            <person name="Wilson R.K."/>
        </authorList>
    </citation>
    <scope>NUCLEOTIDE SEQUENCE [LARGE SCALE GENOMIC DNA]</scope>
    <source>
        <strain evidence="2 3">ATCC BAA-474</strain>
    </source>
</reference>
<feature type="transmembrane region" description="Helical" evidence="1">
    <location>
        <begin position="76"/>
        <end position="96"/>
    </location>
</feature>
<feature type="transmembrane region" description="Helical" evidence="1">
    <location>
        <begin position="248"/>
        <end position="269"/>
    </location>
</feature>
<dbReference type="eggNOG" id="COG2814">
    <property type="taxonomic scope" value="Bacteria"/>
</dbReference>
<dbReference type="AlphaFoldDB" id="U7UU90"/>
<feature type="transmembrane region" description="Helical" evidence="1">
    <location>
        <begin position="384"/>
        <end position="401"/>
    </location>
</feature>
<feature type="transmembrane region" description="Helical" evidence="1">
    <location>
        <begin position="343"/>
        <end position="364"/>
    </location>
</feature>
<feature type="transmembrane region" description="Helical" evidence="1">
    <location>
        <begin position="102"/>
        <end position="123"/>
    </location>
</feature>
<dbReference type="GO" id="GO:0022857">
    <property type="term" value="F:transmembrane transporter activity"/>
    <property type="evidence" value="ECO:0007669"/>
    <property type="project" value="InterPro"/>
</dbReference>
<dbReference type="HOGENOM" id="CLU_025379_2_1_0"/>
<feature type="transmembrane region" description="Helical" evidence="1">
    <location>
        <begin position="212"/>
        <end position="228"/>
    </location>
</feature>
<dbReference type="InterPro" id="IPR011701">
    <property type="entry name" value="MFS"/>
</dbReference>
<protein>
    <submittedName>
        <fullName evidence="2">Uncharacterized protein</fullName>
    </submittedName>
</protein>
<feature type="transmembrane region" description="Helical" evidence="1">
    <location>
        <begin position="281"/>
        <end position="300"/>
    </location>
</feature>
<keyword evidence="1" id="KW-1133">Transmembrane helix</keyword>
<dbReference type="RefSeq" id="WP_023052506.1">
    <property type="nucleotide sequence ID" value="NZ_KI518184.1"/>
</dbReference>
<dbReference type="Proteomes" id="UP000017081">
    <property type="component" value="Unassembled WGS sequence"/>
</dbReference>
<accession>U7UU90</accession>
<feature type="transmembrane region" description="Helical" evidence="1">
    <location>
        <begin position="20"/>
        <end position="38"/>
    </location>
</feature>
<dbReference type="PANTHER" id="PTHR23526:SF2">
    <property type="entry name" value="MAJOR FACILITATOR SUPERFAMILY (MFS) PROFILE DOMAIN-CONTAINING PROTEIN"/>
    <property type="match status" value="1"/>
</dbReference>
<proteinExistence type="predicted"/>
<keyword evidence="1" id="KW-0812">Transmembrane</keyword>
<evidence type="ECO:0000313" key="2">
    <source>
        <dbReference type="EMBL" id="ERT63002.1"/>
    </source>
</evidence>
<dbReference type="InterPro" id="IPR052528">
    <property type="entry name" value="Sugar_transport-like"/>
</dbReference>
<sequence length="427" mass="48443">MFRDSYDKNKFLITVEGMSANMLSLGIQGFALTALALYFKCEPFWISVIATLPLGLQLLQIFLGTYYKLFKTKKRALLFSAAAARIPMCFLFFIVLFDKIDYRLLVGIVFIYSVFSAFVSGIWTSSVGDIIKKEDRGTFFSRRFTLISMSTVVFSYIVSKSLNYTPGKTSILVLTFIIAIAAITTLVLLYFHEIPNFKENQISFSIKKPLKDSNFFNFLMFIAMWNFSIEFTKPYFYYFAVVDLNASYNILGLSSSLTAILSIIAFFIYGKLVERIGYKKLLSFGIAVSSYVVIFYFLMTKETVNSLIMLDAIGTAVGWSAINLSLFSLLLELSSPDRDSYTAAYSLSVGVMGLTGAFLGGHLANFLQGKTILIFGDSYAGLKLMFFISLFLRFYCMLLLTKVRAYQKNLYYPGLYPSIIYLLRNRR</sequence>
<dbReference type="SUPFAM" id="SSF103473">
    <property type="entry name" value="MFS general substrate transporter"/>
    <property type="match status" value="1"/>
</dbReference>
<evidence type="ECO:0000313" key="3">
    <source>
        <dbReference type="Proteomes" id="UP000017081"/>
    </source>
</evidence>
<feature type="transmembrane region" description="Helical" evidence="1">
    <location>
        <begin position="44"/>
        <end position="64"/>
    </location>
</feature>
<evidence type="ECO:0000256" key="1">
    <source>
        <dbReference type="SAM" id="Phobius"/>
    </source>
</evidence>
<dbReference type="STRING" id="1319815.HMPREF0202_02989"/>
<dbReference type="PANTHER" id="PTHR23526">
    <property type="entry name" value="INTEGRAL MEMBRANE TRANSPORT PROTEIN-RELATED"/>
    <property type="match status" value="1"/>
</dbReference>
<organism evidence="2 3">
    <name type="scientific">Cetobacterium somerae ATCC BAA-474</name>
    <dbReference type="NCBI Taxonomy" id="1319815"/>
    <lineage>
        <taxon>Bacteria</taxon>
        <taxon>Fusobacteriati</taxon>
        <taxon>Fusobacteriota</taxon>
        <taxon>Fusobacteriia</taxon>
        <taxon>Fusobacteriales</taxon>
        <taxon>Fusobacteriaceae</taxon>
        <taxon>Cetobacterium</taxon>
    </lineage>
</organism>
<dbReference type="InterPro" id="IPR036259">
    <property type="entry name" value="MFS_trans_sf"/>
</dbReference>
<dbReference type="Gene3D" id="1.20.1250.20">
    <property type="entry name" value="MFS general substrate transporter like domains"/>
    <property type="match status" value="2"/>
</dbReference>
<dbReference type="CDD" id="cd06174">
    <property type="entry name" value="MFS"/>
    <property type="match status" value="1"/>
</dbReference>
<comment type="caution">
    <text evidence="2">The sequence shown here is derived from an EMBL/GenBank/DDBJ whole genome shotgun (WGS) entry which is preliminary data.</text>
</comment>
<dbReference type="Pfam" id="PF07690">
    <property type="entry name" value="MFS_1"/>
    <property type="match status" value="1"/>
</dbReference>